<comment type="subcellular location">
    <subcellularLocation>
        <location evidence="1">Membrane</location>
    </subcellularLocation>
</comment>
<dbReference type="InterPro" id="IPR002126">
    <property type="entry name" value="Cadherin-like_dom"/>
</dbReference>
<dbReference type="InterPro" id="IPR011658">
    <property type="entry name" value="PA14_dom"/>
</dbReference>
<feature type="domain" description="Cadherin" evidence="5">
    <location>
        <begin position="531"/>
        <end position="639"/>
    </location>
</feature>
<dbReference type="SUPFAM" id="SSF55486">
    <property type="entry name" value="Metalloproteases ('zincins'), catalytic domain"/>
    <property type="match status" value="1"/>
</dbReference>
<dbReference type="Pfam" id="PF17963">
    <property type="entry name" value="Big_9"/>
    <property type="match status" value="1"/>
</dbReference>
<keyword evidence="2" id="KW-0677">Repeat</keyword>
<dbReference type="Gene3D" id="2.60.120.1560">
    <property type="match status" value="1"/>
</dbReference>
<dbReference type="InterPro" id="IPR013320">
    <property type="entry name" value="ConA-like_dom_sf"/>
</dbReference>
<evidence type="ECO:0000256" key="1">
    <source>
        <dbReference type="ARBA" id="ARBA00004370"/>
    </source>
</evidence>
<evidence type="ECO:0000313" key="8">
    <source>
        <dbReference type="Proteomes" id="UP001207930"/>
    </source>
</evidence>
<organism evidence="7 8">
    <name type="scientific">Luteolibacter flavescens</name>
    <dbReference type="NCBI Taxonomy" id="1859460"/>
    <lineage>
        <taxon>Bacteria</taxon>
        <taxon>Pseudomonadati</taxon>
        <taxon>Verrucomicrobiota</taxon>
        <taxon>Verrucomicrobiia</taxon>
        <taxon>Verrucomicrobiales</taxon>
        <taxon>Verrucomicrobiaceae</taxon>
        <taxon>Luteolibacter</taxon>
    </lineage>
</organism>
<dbReference type="InterPro" id="IPR015919">
    <property type="entry name" value="Cadherin-like_sf"/>
</dbReference>
<dbReference type="SUPFAM" id="SSF49899">
    <property type="entry name" value="Concanavalin A-like lectins/glucanases"/>
    <property type="match status" value="1"/>
</dbReference>
<reference evidence="7 8" key="1">
    <citation type="submission" date="2022-10" db="EMBL/GenBank/DDBJ databases">
        <title>Luteolibacter flavescens strain MCCC 1K03193, whole genome shotgun sequencing project.</title>
        <authorList>
            <person name="Zhao G."/>
            <person name="Shen L."/>
        </authorList>
    </citation>
    <scope>NUCLEOTIDE SEQUENCE [LARGE SCALE GENOMIC DNA]</scope>
    <source>
        <strain evidence="7 8">MCCC 1K03193</strain>
    </source>
</reference>
<dbReference type="SMART" id="SM00112">
    <property type="entry name" value="CA"/>
    <property type="match status" value="5"/>
</dbReference>
<dbReference type="Pfam" id="PF05345">
    <property type="entry name" value="He_PIG"/>
    <property type="match status" value="1"/>
</dbReference>
<dbReference type="Proteomes" id="UP001207930">
    <property type="component" value="Unassembled WGS sequence"/>
</dbReference>
<dbReference type="Gene3D" id="2.60.40.60">
    <property type="entry name" value="Cadherins"/>
    <property type="match status" value="4"/>
</dbReference>
<accession>A0ABT3FJA4</accession>
<dbReference type="Pfam" id="PF07691">
    <property type="entry name" value="PA14"/>
    <property type="match status" value="2"/>
</dbReference>
<dbReference type="PROSITE" id="PS50268">
    <property type="entry name" value="CADHERIN_2"/>
    <property type="match status" value="5"/>
</dbReference>
<gene>
    <name evidence="7" type="ORF">OKA04_02850</name>
</gene>
<evidence type="ECO:0000259" key="5">
    <source>
        <dbReference type="PROSITE" id="PS50268"/>
    </source>
</evidence>
<dbReference type="Pfam" id="PF00028">
    <property type="entry name" value="Cadherin"/>
    <property type="match status" value="2"/>
</dbReference>
<comment type="caution">
    <text evidence="7">The sequence shown here is derived from an EMBL/GenBank/DDBJ whole genome shotgun (WGS) entry which is preliminary data.</text>
</comment>
<feature type="domain" description="PA14" evidence="6">
    <location>
        <begin position="736"/>
        <end position="892"/>
    </location>
</feature>
<feature type="domain" description="Cadherin" evidence="5">
    <location>
        <begin position="648"/>
        <end position="764"/>
    </location>
</feature>
<keyword evidence="3" id="KW-0106">Calcium</keyword>
<feature type="domain" description="Cadherin" evidence="5">
    <location>
        <begin position="903"/>
        <end position="1031"/>
    </location>
</feature>
<proteinExistence type="predicted"/>
<dbReference type="PRINTS" id="PR00205">
    <property type="entry name" value="CADHERIN"/>
</dbReference>
<evidence type="ECO:0000256" key="2">
    <source>
        <dbReference type="ARBA" id="ARBA00022737"/>
    </source>
</evidence>
<dbReference type="EMBL" id="JAPDDS010000001">
    <property type="protein sequence ID" value="MCW1883650.1"/>
    <property type="molecule type" value="Genomic_DNA"/>
</dbReference>
<dbReference type="SMART" id="SM00758">
    <property type="entry name" value="PA14"/>
    <property type="match status" value="2"/>
</dbReference>
<evidence type="ECO:0000313" key="7">
    <source>
        <dbReference type="EMBL" id="MCW1883650.1"/>
    </source>
</evidence>
<dbReference type="RefSeq" id="WP_264499608.1">
    <property type="nucleotide sequence ID" value="NZ_JAPDDS010000001.1"/>
</dbReference>
<feature type="domain" description="PA14" evidence="6">
    <location>
        <begin position="989"/>
        <end position="1161"/>
    </location>
</feature>
<protein>
    <submittedName>
        <fullName evidence="7">Cadherin domain-containing protein</fullName>
    </submittedName>
</protein>
<keyword evidence="4" id="KW-0472">Membrane</keyword>
<dbReference type="CDD" id="cd11304">
    <property type="entry name" value="Cadherin_repeat"/>
    <property type="match status" value="4"/>
</dbReference>
<name>A0ABT3FJA4_9BACT</name>
<evidence type="ECO:0000256" key="4">
    <source>
        <dbReference type="ARBA" id="ARBA00023136"/>
    </source>
</evidence>
<evidence type="ECO:0000259" key="6">
    <source>
        <dbReference type="PROSITE" id="PS51820"/>
    </source>
</evidence>
<evidence type="ECO:0000256" key="3">
    <source>
        <dbReference type="ARBA" id="ARBA00022837"/>
    </source>
</evidence>
<dbReference type="PANTHER" id="PTHR24027">
    <property type="entry name" value="CADHERIN-23"/>
    <property type="match status" value="1"/>
</dbReference>
<keyword evidence="8" id="KW-1185">Reference proteome</keyword>
<dbReference type="InterPro" id="IPR013783">
    <property type="entry name" value="Ig-like_fold"/>
</dbReference>
<dbReference type="InterPro" id="IPR006644">
    <property type="entry name" value="Cadg"/>
</dbReference>
<dbReference type="Gene3D" id="2.60.40.10">
    <property type="entry name" value="Immunoglobulins"/>
    <property type="match status" value="2"/>
</dbReference>
<feature type="domain" description="Cadherin" evidence="5">
    <location>
        <begin position="1174"/>
        <end position="1279"/>
    </location>
</feature>
<dbReference type="InterPro" id="IPR037524">
    <property type="entry name" value="PA14/GLEYA"/>
</dbReference>
<dbReference type="SUPFAM" id="SSF49313">
    <property type="entry name" value="Cadherin-like"/>
    <property type="match status" value="6"/>
</dbReference>
<dbReference type="SUPFAM" id="SSF56988">
    <property type="entry name" value="Anthrax protective antigen"/>
    <property type="match status" value="2"/>
</dbReference>
<sequence>MRSPSLAASLILGVLAISFFWKARLPEMTSEAGAVGPFPGSQTEMHPEDVLGRNRITHLRAGRAGRSVRLPDDVLDRSVDGTGFQLDLPDGQSAMGKIDMIRRDATGVSLVQGELASPSAGRFFFQRTHQEGVAGSLVGHVYFDNSPVGWKVEPVRARGEPMLAEVLKDRILCVDYAVPPVAVREEAPQDHPEDIPIPPYQAVIPLQSLPGATGVIYLDFDGEAGPFTGWGNFDAAPAAATNAQIHDVWKRVSEDFLSFTLNVTTDRAVFDAAPEGSRQHVVISPTKNAAPTAGGVAFVGSYNWPGDTVCWAFYSTGKTAAEAISHEVGHTLGLRHDGRISPAEDYSQGHGDGAVSWAPIMGVGYYRNLSQWSKGEYSSANNTEDDLAIIATTNNNVAYRDDDAGDSLATARHLEIAADDSVKGEGIIGRTGDVDAFRFVTSGGAVVLDLSPASASPNLDIHAELVEASTETIVATSNPDLAITATTTGTLPAGEYLLRVRGTGRGDPLVDGYTDYGSLGTYLISGSIEGGTKPDRFTLAENRPAGALVGSVAARLDHGLSMLLWSITGGNEDGAFFMDPVTGDLFASGPFDYEALSSRWDGPAEIGLFVTISDVLDPSLNETIRVVVTVTDVNEEPVIPDGSLTMLERTRVGSWLAKVQADDPDHFDFPVFSIVGGNDDGWFEIDPGTGELRVAAPIEVTSAVTVPLLVRVTDQGVPALSATATINVTVLDIADEYQTGKITRTFFEGIGGTAVSNLTASPRFPDQPDSEELLNDFRGGEHGDSYGSTVCGYVIPPETGSYRFWIAADDSGQLRLSTNSSPANVTVIASVASPTDPNTWIDDGPQQSEPVFLNAGQAYYIEARHKDGEGRDHISVAWSGPGIPKQLLRGLYLAPYYQNYQPRIRAASFPIQQDAFAGQQIGRVEVTDANAQDSHGGFTILSGNAAGIFAIDPATGVLRVAVANMLNPGIQPVHNLTIGVSDNGSPLQSGTGNITVVVLSPGEFVTTNVMQQMWSGIPGDDLASLTSSPDYPYHPTSIRTLSGLDAGVNFADDYGSRIRALVTPPVSGSYTFYLSSDEQSELLLGSGPDGGDATRIASVTGSTSPGEWDKFPSQQSHAVELVGGQQYYIEAIHKEGAGADHLQVGWTGPGIPSITIIPASALEPYDLNETPYFPEGPVSFSVPEGSPAGTVIGVVHALDPEGEVPLHAITSSPSPGAFSIDALTGEITVADSAAMSMRPGLNILTVSAQDRGIGSTYPLKTGSVAVEITVISNNQPPSFEADFFEMSATEDQPFSGAIAASDPDAADLLTFTKVSGPDWLLVATDGSFSGTPDNDDVGVNEFVIRVSDPEGLSDEAVLVITVENVNDAPVFASHLIIAARGKEGVAYTTPDITGSAVDPDRLDVPYYSIVSGPTWLELSPDGVFSGTPPVGSSGINAFTIRATDAAGLYDEATMTVEVVASLPLPWEEMSIGSVLAGEGLGFGDAFLLSGSGSLASRNDALHLVWQPLSGDGTITARLDSVGNIGSEGIAGLMIRDSLASNSRHVFIGVTGDGGYRWIRRTTTNGNTSNSPSGTGATPDVWLRLIRRDNTVTALKSADGVEWTSVGSLSAGFPVTCYFGLAVAGGSTDVENTAIFSHISLEP</sequence>
<dbReference type="PANTHER" id="PTHR24027:SF438">
    <property type="entry name" value="CADHERIN 23"/>
    <property type="match status" value="1"/>
</dbReference>
<feature type="domain" description="Cadherin" evidence="5">
    <location>
        <begin position="1280"/>
        <end position="1371"/>
    </location>
</feature>
<dbReference type="Gene3D" id="2.60.120.380">
    <property type="match status" value="1"/>
</dbReference>
<dbReference type="SMART" id="SM00736">
    <property type="entry name" value="CADG"/>
    <property type="match status" value="1"/>
</dbReference>
<dbReference type="Gene3D" id="2.60.120.200">
    <property type="match status" value="1"/>
</dbReference>
<dbReference type="PROSITE" id="PS51820">
    <property type="entry name" value="PA14"/>
    <property type="match status" value="2"/>
</dbReference>
<dbReference type="InterPro" id="IPR039808">
    <property type="entry name" value="Cadherin"/>
</dbReference>